<organism evidence="1 2">
    <name type="scientific">Brucella pseudogrignonensis</name>
    <dbReference type="NCBI Taxonomy" id="419475"/>
    <lineage>
        <taxon>Bacteria</taxon>
        <taxon>Pseudomonadati</taxon>
        <taxon>Pseudomonadota</taxon>
        <taxon>Alphaproteobacteria</taxon>
        <taxon>Hyphomicrobiales</taxon>
        <taxon>Brucellaceae</taxon>
        <taxon>Brucella/Ochrobactrum group</taxon>
        <taxon>Brucella</taxon>
    </lineage>
</organism>
<dbReference type="Gene3D" id="3.30.2310.20">
    <property type="entry name" value="RelE-like"/>
    <property type="match status" value="1"/>
</dbReference>
<dbReference type="EMBL" id="NNRM01000001">
    <property type="protein sequence ID" value="OYR30941.1"/>
    <property type="molecule type" value="Genomic_DNA"/>
</dbReference>
<protein>
    <submittedName>
        <fullName evidence="1">Plasmid encoded toxin Txe family protein</fullName>
    </submittedName>
</protein>
<dbReference type="Pfam" id="PF06769">
    <property type="entry name" value="YoeB_toxin"/>
    <property type="match status" value="1"/>
</dbReference>
<evidence type="ECO:0000313" key="2">
    <source>
        <dbReference type="Proteomes" id="UP000216188"/>
    </source>
</evidence>
<dbReference type="GO" id="GO:0004519">
    <property type="term" value="F:endonuclease activity"/>
    <property type="evidence" value="ECO:0007669"/>
    <property type="project" value="InterPro"/>
</dbReference>
<gene>
    <name evidence="1" type="ORF">CEV34_0005</name>
</gene>
<sequence length="37" mass="4447">MTGWWSRRISQEDRMVYRVSGTGNSQSLEIAQLRFHY</sequence>
<dbReference type="InterPro" id="IPR009614">
    <property type="entry name" value="YoeB_toxin"/>
</dbReference>
<evidence type="ECO:0000313" key="1">
    <source>
        <dbReference type="EMBL" id="OYR30941.1"/>
    </source>
</evidence>
<name>A0A256GWM4_9HYPH</name>
<keyword evidence="2" id="KW-1185">Reference proteome</keyword>
<dbReference type="SUPFAM" id="SSF143011">
    <property type="entry name" value="RelE-like"/>
    <property type="match status" value="1"/>
</dbReference>
<comment type="caution">
    <text evidence="1">The sequence shown here is derived from an EMBL/GenBank/DDBJ whole genome shotgun (WGS) entry which is preliminary data.</text>
</comment>
<proteinExistence type="predicted"/>
<dbReference type="AlphaFoldDB" id="A0A256GWM4"/>
<dbReference type="Proteomes" id="UP000216188">
    <property type="component" value="Unassembled WGS sequence"/>
</dbReference>
<dbReference type="GO" id="GO:0006401">
    <property type="term" value="P:RNA catabolic process"/>
    <property type="evidence" value="ECO:0007669"/>
    <property type="project" value="InterPro"/>
</dbReference>
<reference evidence="1 2" key="1">
    <citation type="submission" date="2017-07" db="EMBL/GenBank/DDBJ databases">
        <title>Phylogenetic study on the rhizospheric bacterium Ochrobactrum sp. A44.</title>
        <authorList>
            <person name="Krzyzanowska D.M."/>
            <person name="Ossowicki A."/>
            <person name="Rajewska M."/>
            <person name="Maciag T."/>
            <person name="Kaczynski Z."/>
            <person name="Czerwicka M."/>
            <person name="Jafra S."/>
        </authorList>
    </citation>
    <scope>NUCLEOTIDE SEQUENCE [LARGE SCALE GENOMIC DNA]</scope>
    <source>
        <strain evidence="1 2">CCUG 30717</strain>
    </source>
</reference>
<dbReference type="InterPro" id="IPR035093">
    <property type="entry name" value="RelE/ParE_toxin_dom_sf"/>
</dbReference>
<accession>A0A256GWM4</accession>